<organism evidence="2 3">
    <name type="scientific">Lactobacillus helveticus</name>
    <name type="common">Lactobacillus suntoryeus</name>
    <dbReference type="NCBI Taxonomy" id="1587"/>
    <lineage>
        <taxon>Bacteria</taxon>
        <taxon>Bacillati</taxon>
        <taxon>Bacillota</taxon>
        <taxon>Bacilli</taxon>
        <taxon>Lactobacillales</taxon>
        <taxon>Lactobacillaceae</taxon>
        <taxon>Lactobacillus</taxon>
    </lineage>
</organism>
<comment type="caution">
    <text evidence="2">The sequence shown here is derived from an EMBL/GenBank/DDBJ whole genome shotgun (WGS) entry which is preliminary data.</text>
</comment>
<gene>
    <name evidence="2" type="ORF">GDZ32_10495</name>
</gene>
<dbReference type="AlphaFoldDB" id="A0A6A7K3W4"/>
<feature type="signal peptide" evidence="1">
    <location>
        <begin position="1"/>
        <end position="28"/>
    </location>
</feature>
<accession>A0A6A7K3W4</accession>
<dbReference type="EMBL" id="WHOE01000137">
    <property type="protein sequence ID" value="MPW15175.1"/>
    <property type="molecule type" value="Genomic_DNA"/>
</dbReference>
<protein>
    <recommendedName>
        <fullName evidence="4">Surface layer protein A domain-containing protein</fullName>
    </recommendedName>
</protein>
<reference evidence="2 3" key="1">
    <citation type="submission" date="2019-10" db="EMBL/GenBank/DDBJ databases">
        <title>Draft genome sequences of Lactobacillus strains.</title>
        <authorList>
            <person name="Cho G.-S."/>
            <person name="Fagbemigun O."/>
            <person name="Brinks E."/>
            <person name="Franz C.M.A.P."/>
        </authorList>
    </citation>
    <scope>NUCLEOTIDE SEQUENCE [LARGE SCALE GENOMIC DNA]</scope>
    <source>
        <strain evidence="2 3">313</strain>
    </source>
</reference>
<evidence type="ECO:0000313" key="2">
    <source>
        <dbReference type="EMBL" id="MPW15175.1"/>
    </source>
</evidence>
<sequence>MKKKIVILLTATLLGSALTLTTSQPVQAISKKAAITLSWHNQSYRKVKLTKTTYVRKIHWRTPNYKSTVGPKIKLKKNKVVRIQQTGTDFGWYMHIPGRSGDYTIVKRYNDYSWFKLM</sequence>
<keyword evidence="1" id="KW-0732">Signal</keyword>
<feature type="chain" id="PRO_5025609525" description="Surface layer protein A domain-containing protein" evidence="1">
    <location>
        <begin position="29"/>
        <end position="118"/>
    </location>
</feature>
<evidence type="ECO:0000256" key="1">
    <source>
        <dbReference type="SAM" id="SignalP"/>
    </source>
</evidence>
<evidence type="ECO:0000313" key="3">
    <source>
        <dbReference type="Proteomes" id="UP000430466"/>
    </source>
</evidence>
<name>A0A6A7K3W4_LACHE</name>
<proteinExistence type="predicted"/>
<dbReference type="RefSeq" id="WP_152724601.1">
    <property type="nucleotide sequence ID" value="NZ_WHOE01000137.1"/>
</dbReference>
<dbReference type="Proteomes" id="UP000430466">
    <property type="component" value="Unassembled WGS sequence"/>
</dbReference>
<evidence type="ECO:0008006" key="4">
    <source>
        <dbReference type="Google" id="ProtNLM"/>
    </source>
</evidence>